<name>A0A643FXM8_9BURK</name>
<organism evidence="2 3">
    <name type="scientific">Cupriavidus basilensis</name>
    <dbReference type="NCBI Taxonomy" id="68895"/>
    <lineage>
        <taxon>Bacteria</taxon>
        <taxon>Pseudomonadati</taxon>
        <taxon>Pseudomonadota</taxon>
        <taxon>Betaproteobacteria</taxon>
        <taxon>Burkholderiales</taxon>
        <taxon>Burkholderiaceae</taxon>
        <taxon>Cupriavidus</taxon>
    </lineage>
</organism>
<proteinExistence type="predicted"/>
<dbReference type="GO" id="GO:0003824">
    <property type="term" value="F:catalytic activity"/>
    <property type="evidence" value="ECO:0007669"/>
    <property type="project" value="InterPro"/>
</dbReference>
<dbReference type="Gene3D" id="3.30.870.10">
    <property type="entry name" value="Endonuclease Chain A"/>
    <property type="match status" value="2"/>
</dbReference>
<dbReference type="Proteomes" id="UP000397656">
    <property type="component" value="Chromosome 1"/>
</dbReference>
<dbReference type="GO" id="GO:0006793">
    <property type="term" value="P:phosphorus metabolic process"/>
    <property type="evidence" value="ECO:0007669"/>
    <property type="project" value="UniProtKB-ARBA"/>
</dbReference>
<evidence type="ECO:0000313" key="3">
    <source>
        <dbReference type="Proteomes" id="UP000397656"/>
    </source>
</evidence>
<reference evidence="2 3" key="1">
    <citation type="submission" date="2020-10" db="EMBL/GenBank/DDBJ databases">
        <title>Complete genome sequence of Cupriavidus basilensis CCUG 49340T.</title>
        <authorList>
            <person name="Salva-Serra F."/>
            <person name="Donoso R.A."/>
            <person name="Cho K.H."/>
            <person name="Yoo J.A."/>
            <person name="Lee K."/>
            <person name="Yoon S.-H."/>
            <person name="Perez-Pantoja D."/>
            <person name="Moore E.R.B."/>
        </authorList>
    </citation>
    <scope>NUCLEOTIDE SEQUENCE [LARGE SCALE GENOMIC DNA]</scope>
    <source>
        <strain evidence="3">CCUG 49340</strain>
    </source>
</reference>
<dbReference type="EMBL" id="CP062803">
    <property type="protein sequence ID" value="QOT76569.1"/>
    <property type="molecule type" value="Genomic_DNA"/>
</dbReference>
<evidence type="ECO:0000313" key="2">
    <source>
        <dbReference type="EMBL" id="QOT76569.1"/>
    </source>
</evidence>
<dbReference type="AlphaFoldDB" id="A0A643FXM8"/>
<dbReference type="PROSITE" id="PS50035">
    <property type="entry name" value="PLD"/>
    <property type="match status" value="1"/>
</dbReference>
<dbReference type="InterPro" id="IPR001736">
    <property type="entry name" value="PLipase_D/transphosphatidylase"/>
</dbReference>
<sequence length="588" mass="66257">MLSYEFDDEQVLNLSALQPLGKQFEPRMTHLARIAQTVPVMIYDARKTRADLRLPHFMELLPVRMPAYTCHHPKAYLVVTRSCVHLALGSMNLTRSGLFSNREVFDTFCWTDKETDDRALLAEFLGVLRKGYASFDSTSLAAALEEVDRRLSRWKDLPDTGRATLIHQGYDAQHALASLAQRWSETFGIHAPPERAIVVSPFFDRTIEGRMLIDDVHDTFPQLTRLDVVTDETVSEYLCQRHFHGATSTRLFLIPKKISDQELARIAQANQSNDIADHAIGRKLHAKILILARGNDALVYLGSGNFTRKAWCGGNHELGVARPYRGNMDALLESLRRSLCAEAADRFKELPVSTPVATPPTDDDDDYVPLAGYPDFVQGIELREAETSEEMAFFVKAAPDELDRLAAYEVIWGATVLRFDDGRSQPLERSLLARCLLGGRNLRFSLRADPSLFHYLPFRHSAQLFEQRERYVFPTAEDWMYHYLGADLPLDRDPGEYMPGDPPAVEEDPAALAHAARDENPVIRMQGHCHATSSASVDGSVGALENKRPLRPSLEIFTNCVNEFSLTCRNFHFLCQLCAKPEIAGLRL</sequence>
<evidence type="ECO:0000259" key="1">
    <source>
        <dbReference type="PROSITE" id="PS50035"/>
    </source>
</evidence>
<feature type="domain" description="PLD phosphodiesterase" evidence="1">
    <location>
        <begin position="280"/>
        <end position="310"/>
    </location>
</feature>
<dbReference type="GeneID" id="98399289"/>
<dbReference type="RefSeq" id="WP_150985356.1">
    <property type="nucleotide sequence ID" value="NZ_CP062803.1"/>
</dbReference>
<protein>
    <recommendedName>
        <fullName evidence="1">PLD phosphodiesterase domain-containing protein</fullName>
    </recommendedName>
</protein>
<accession>A0A643FXM8</accession>
<gene>
    <name evidence="2" type="ORF">F7R26_000165</name>
</gene>